<evidence type="ECO:0000256" key="3">
    <source>
        <dbReference type="ARBA" id="ARBA00022676"/>
    </source>
</evidence>
<proteinExistence type="inferred from homology"/>
<feature type="transmembrane region" description="Helical" evidence="7">
    <location>
        <begin position="41"/>
        <end position="64"/>
    </location>
</feature>
<keyword evidence="9" id="KW-0808">Transferase</keyword>
<dbReference type="Proteomes" id="UP000231279">
    <property type="component" value="Unassembled WGS sequence"/>
</dbReference>
<evidence type="ECO:0000256" key="7">
    <source>
        <dbReference type="SAM" id="Phobius"/>
    </source>
</evidence>
<dbReference type="STRING" id="429701.A0A2G9GXI8"/>
<dbReference type="PANTHER" id="PTHR11062">
    <property type="entry name" value="EXOSTOSIN HEPARAN SULFATE GLYCOSYLTRANSFERASE -RELATED"/>
    <property type="match status" value="1"/>
</dbReference>
<dbReference type="OrthoDB" id="1924787at2759"/>
<name>A0A2G9GXI8_9LAMI</name>
<evidence type="ECO:0000313" key="9">
    <source>
        <dbReference type="EMBL" id="PIN09720.1"/>
    </source>
</evidence>
<evidence type="ECO:0000256" key="5">
    <source>
        <dbReference type="ARBA" id="ARBA00023034"/>
    </source>
</evidence>
<accession>A0A2G9GXI8</accession>
<dbReference type="GO" id="GO:0000139">
    <property type="term" value="C:Golgi membrane"/>
    <property type="evidence" value="ECO:0007669"/>
    <property type="project" value="UniProtKB-SubCell"/>
</dbReference>
<evidence type="ECO:0000256" key="1">
    <source>
        <dbReference type="ARBA" id="ARBA00004323"/>
    </source>
</evidence>
<evidence type="ECO:0000259" key="8">
    <source>
        <dbReference type="Pfam" id="PF03016"/>
    </source>
</evidence>
<feature type="domain" description="Exostosin GT47" evidence="8">
    <location>
        <begin position="107"/>
        <end position="439"/>
    </location>
</feature>
<dbReference type="InterPro" id="IPR004263">
    <property type="entry name" value="Exostosin"/>
</dbReference>
<comment type="subcellular location">
    <subcellularLocation>
        <location evidence="1">Golgi apparatus membrane</location>
        <topology evidence="1">Single-pass type II membrane protein</topology>
    </subcellularLocation>
</comment>
<feature type="compositionally biased region" description="Polar residues" evidence="6">
    <location>
        <begin position="81"/>
        <end position="101"/>
    </location>
</feature>
<keyword evidence="3" id="KW-0328">Glycosyltransferase</keyword>
<dbReference type="GO" id="GO:0008378">
    <property type="term" value="F:galactosyltransferase activity"/>
    <property type="evidence" value="ECO:0007669"/>
    <property type="project" value="TreeGrafter"/>
</dbReference>
<dbReference type="Pfam" id="PF03016">
    <property type="entry name" value="Exostosin_GT47"/>
    <property type="match status" value="1"/>
</dbReference>
<protein>
    <submittedName>
        <fullName evidence="9">Acetylglucosaminyltransferase EXT1/exostosin 1</fullName>
    </submittedName>
</protein>
<evidence type="ECO:0000256" key="2">
    <source>
        <dbReference type="ARBA" id="ARBA00010271"/>
    </source>
</evidence>
<dbReference type="PANTHER" id="PTHR11062:SF214">
    <property type="entry name" value="XYLOGLUCAN GALACTOSYLTRANSFERASE XLT2"/>
    <property type="match status" value="1"/>
</dbReference>
<keyword evidence="7" id="KW-0472">Membrane</keyword>
<keyword evidence="7" id="KW-0812">Transmembrane</keyword>
<organism evidence="9 10">
    <name type="scientific">Handroanthus impetiginosus</name>
    <dbReference type="NCBI Taxonomy" id="429701"/>
    <lineage>
        <taxon>Eukaryota</taxon>
        <taxon>Viridiplantae</taxon>
        <taxon>Streptophyta</taxon>
        <taxon>Embryophyta</taxon>
        <taxon>Tracheophyta</taxon>
        <taxon>Spermatophyta</taxon>
        <taxon>Magnoliopsida</taxon>
        <taxon>eudicotyledons</taxon>
        <taxon>Gunneridae</taxon>
        <taxon>Pentapetalae</taxon>
        <taxon>asterids</taxon>
        <taxon>lamiids</taxon>
        <taxon>Lamiales</taxon>
        <taxon>Bignoniaceae</taxon>
        <taxon>Crescentiina</taxon>
        <taxon>Tabebuia alliance</taxon>
        <taxon>Handroanthus</taxon>
    </lineage>
</organism>
<comment type="caution">
    <text evidence="9">The sequence shown here is derived from an EMBL/GenBank/DDBJ whole genome shotgun (WGS) entry which is preliminary data.</text>
</comment>
<evidence type="ECO:0000313" key="10">
    <source>
        <dbReference type="Proteomes" id="UP000231279"/>
    </source>
</evidence>
<keyword evidence="5" id="KW-0333">Golgi apparatus</keyword>
<dbReference type="GO" id="GO:0009969">
    <property type="term" value="P:xyloglucan biosynthetic process"/>
    <property type="evidence" value="ECO:0007669"/>
    <property type="project" value="TreeGrafter"/>
</dbReference>
<evidence type="ECO:0000256" key="6">
    <source>
        <dbReference type="SAM" id="MobiDB-lite"/>
    </source>
</evidence>
<keyword evidence="4" id="KW-0735">Signal-anchor</keyword>
<comment type="similarity">
    <text evidence="2">Belongs to the glycosyltransferase 47 family.</text>
</comment>
<keyword evidence="10" id="KW-1185">Reference proteome</keyword>
<gene>
    <name evidence="9" type="ORF">CDL12_17698</name>
</gene>
<reference evidence="10" key="1">
    <citation type="journal article" date="2018" name="Gigascience">
        <title>Genome assembly of the Pink Ipe (Handroanthus impetiginosus, Bignoniaceae), a highly valued, ecologically keystone Neotropical timber forest tree.</title>
        <authorList>
            <person name="Silva-Junior O.B."/>
            <person name="Grattapaglia D."/>
            <person name="Novaes E."/>
            <person name="Collevatti R.G."/>
        </authorList>
    </citation>
    <scope>NUCLEOTIDE SEQUENCE [LARGE SCALE GENOMIC DNA]</scope>
    <source>
        <strain evidence="10">cv. UFG-1</strain>
    </source>
</reference>
<feature type="region of interest" description="Disordered" evidence="6">
    <location>
        <begin position="71"/>
        <end position="101"/>
    </location>
</feature>
<dbReference type="AlphaFoldDB" id="A0A2G9GXI8"/>
<evidence type="ECO:0000256" key="4">
    <source>
        <dbReference type="ARBA" id="ARBA00022968"/>
    </source>
</evidence>
<keyword evidence="7" id="KW-1133">Transmembrane helix</keyword>
<dbReference type="InterPro" id="IPR040911">
    <property type="entry name" value="Exostosin_GT47"/>
</dbReference>
<sequence>MLPVSESPPYSKPKAPDILDRKQSYFTALKPYLSFHHRRTWFFLGILLLQLLLLLSAPSLPFSLSAGPASNPRPSPAVHNLTDNNPTAKEQVSNGGISSNRQINQECPNGKIYVYDLPAIFNAEIVKNCDNLNPWSSRCDALSNWGFGKRATAISRIVPKNVSGAWFWTDQFSLELIYHNRILNYRCRTLEPESAAAFYIPFYTGLAIERSLFTKNSTAEERDRHCKMMLNWVSDQPFFKKSHGWDHFITAGRISWDFRRSKDGEWGSSCIYMPKMRNITRLLIEKNPWDYFDVGVPYPTGFHPSSVADVRIWQDFVRSRQRRILFCFAGATRGFIKNDFRGILLNQCYSEPGSCRVVDCGGSKCANGSSSILETFLDSDFCLQPRGDSFTRRSIFDCMIAGSIPVFFWHRTAYFQYEWFLPGEPGSYSVFIDRNEVKNGTLIKGVLEKISKDKVKRMREKVIEYIPKIIYSNSNQGLEGIKDAFDVAVEGVLSRNKEQEGGYKWK</sequence>
<dbReference type="EMBL" id="NKXS01003455">
    <property type="protein sequence ID" value="PIN09720.1"/>
    <property type="molecule type" value="Genomic_DNA"/>
</dbReference>